<evidence type="ECO:0000313" key="1">
    <source>
        <dbReference type="Proteomes" id="UP000694920"/>
    </source>
</evidence>
<proteinExistence type="predicted"/>
<gene>
    <name evidence="2" type="primary">LOC112493797</name>
</gene>
<protein>
    <submittedName>
        <fullName evidence="2">Uncharacterized protein LOC112493797</fullName>
    </submittedName>
</protein>
<evidence type="ECO:0000313" key="2">
    <source>
        <dbReference type="RefSeq" id="XP_024936886.1"/>
    </source>
</evidence>
<dbReference type="RefSeq" id="XP_024936886.1">
    <property type="nucleotide sequence ID" value="XM_025081118.1"/>
</dbReference>
<name>A0AAJ7RAJ5_CEPCN</name>
<dbReference type="AlphaFoldDB" id="A0AAJ7RAJ5"/>
<dbReference type="KEGG" id="ccin:112493797"/>
<reference evidence="2" key="1">
    <citation type="submission" date="2025-08" db="UniProtKB">
        <authorList>
            <consortium name="RefSeq"/>
        </authorList>
    </citation>
    <scope>IDENTIFICATION</scope>
</reference>
<organism evidence="1 2">
    <name type="scientific">Cephus cinctus</name>
    <name type="common">Wheat stem sawfly</name>
    <dbReference type="NCBI Taxonomy" id="211228"/>
    <lineage>
        <taxon>Eukaryota</taxon>
        <taxon>Metazoa</taxon>
        <taxon>Ecdysozoa</taxon>
        <taxon>Arthropoda</taxon>
        <taxon>Hexapoda</taxon>
        <taxon>Insecta</taxon>
        <taxon>Pterygota</taxon>
        <taxon>Neoptera</taxon>
        <taxon>Endopterygota</taxon>
        <taxon>Hymenoptera</taxon>
        <taxon>Cephoidea</taxon>
        <taxon>Cephidae</taxon>
        <taxon>Cephus</taxon>
    </lineage>
</organism>
<sequence>MIQNYFVVCRRARGDQLPSCSIELISALAENHARLALRCEVTSDDVVAIIRLYEESLCYLYGYTITRPPSLEFKDIDKIDDHMMIFEKWLNNYLKSLISDTDREE</sequence>
<accession>A0AAJ7RAJ5</accession>
<dbReference type="Proteomes" id="UP000694920">
    <property type="component" value="Unplaced"/>
</dbReference>
<keyword evidence="1" id="KW-1185">Reference proteome</keyword>
<dbReference type="GeneID" id="112493797"/>